<dbReference type="OMA" id="KMEWRIA"/>
<dbReference type="EMBL" id="CCBP010000045">
    <property type="protein sequence ID" value="CDO69482.1"/>
    <property type="molecule type" value="Genomic_DNA"/>
</dbReference>
<comment type="caution">
    <text evidence="1">The sequence shown here is derived from an EMBL/GenBank/DDBJ whole genome shotgun (WGS) entry which is preliminary data.</text>
</comment>
<evidence type="ECO:0000313" key="1">
    <source>
        <dbReference type="EMBL" id="CDO69482.1"/>
    </source>
</evidence>
<organism evidence="1 2">
    <name type="scientific">Pycnoporus cinnabarinus</name>
    <name type="common">Cinnabar-red polypore</name>
    <name type="synonym">Trametes cinnabarina</name>
    <dbReference type="NCBI Taxonomy" id="5643"/>
    <lineage>
        <taxon>Eukaryota</taxon>
        <taxon>Fungi</taxon>
        <taxon>Dikarya</taxon>
        <taxon>Basidiomycota</taxon>
        <taxon>Agaricomycotina</taxon>
        <taxon>Agaricomycetes</taxon>
        <taxon>Polyporales</taxon>
        <taxon>Polyporaceae</taxon>
        <taxon>Trametes</taxon>
    </lineage>
</organism>
<keyword evidence="2" id="KW-1185">Reference proteome</keyword>
<name>A0A060S4V5_PYCCI</name>
<evidence type="ECO:0000313" key="2">
    <source>
        <dbReference type="Proteomes" id="UP000029665"/>
    </source>
</evidence>
<dbReference type="HOGENOM" id="CLU_113417_0_0_1"/>
<dbReference type="Proteomes" id="UP000029665">
    <property type="component" value="Unassembled WGS sequence"/>
</dbReference>
<reference evidence="1" key="1">
    <citation type="submission" date="2014-01" db="EMBL/GenBank/DDBJ databases">
        <title>The genome of the white-rot fungus Pycnoporus cinnabarinus: a basidiomycete model with a versatile arsenal for lignocellulosic biomass breakdown.</title>
        <authorList>
            <person name="Levasseur A."/>
            <person name="Lomascolo A."/>
            <person name="Ruiz-Duenas F.J."/>
            <person name="Uzan E."/>
            <person name="Piumi F."/>
            <person name="Kues U."/>
            <person name="Ram A.F.J."/>
            <person name="Murat C."/>
            <person name="Haon M."/>
            <person name="Benoit I."/>
            <person name="Arfi Y."/>
            <person name="Chevret D."/>
            <person name="Drula E."/>
            <person name="Kwon M.J."/>
            <person name="Gouret P."/>
            <person name="Lesage-Meessen L."/>
            <person name="Lombard V."/>
            <person name="Mariette J."/>
            <person name="Noirot C."/>
            <person name="Park J."/>
            <person name="Patyshakuliyeva A."/>
            <person name="Wieneger R.A.B."/>
            <person name="Wosten H.A.B."/>
            <person name="Martin F."/>
            <person name="Coutinho P.M."/>
            <person name="de Vries R."/>
            <person name="Martinez A.T."/>
            <person name="Klopp C."/>
            <person name="Pontarotti P."/>
            <person name="Henrissat B."/>
            <person name="Record E."/>
        </authorList>
    </citation>
    <scope>NUCLEOTIDE SEQUENCE [LARGE SCALE GENOMIC DNA]</scope>
    <source>
        <strain evidence="1">BRFM137</strain>
    </source>
</reference>
<protein>
    <submittedName>
        <fullName evidence="1">Uncharacterized protein</fullName>
    </submittedName>
</protein>
<proteinExistence type="predicted"/>
<gene>
    <name evidence="1" type="ORF">BN946_scf184662.g2</name>
</gene>
<accession>A0A060S4V5</accession>
<dbReference type="AlphaFoldDB" id="A0A060S4V5"/>
<dbReference type="STRING" id="5643.A0A060S4V5"/>
<dbReference type="OrthoDB" id="3258934at2759"/>
<sequence>MLQAEVPSELADWVLDLESQDLVPAFRELPAIRLLYLQVVLANVFGSATVSKSEQWLCDGLNLLALSMPDGLPTHPKPARSLITVKKRLDLDIDNFITQEPICTVWFKDYSRDDIAAAASSSCKVSKCPRIFYRVKHDANKMEWRIAAKLSSYVSLKKTLQHLLL</sequence>